<keyword evidence="2" id="KW-0808">Transferase</keyword>
<evidence type="ECO:0000256" key="1">
    <source>
        <dbReference type="ARBA" id="ARBA00010165"/>
    </source>
</evidence>
<evidence type="ECO:0000256" key="3">
    <source>
        <dbReference type="ARBA" id="ARBA00022741"/>
    </source>
</evidence>
<comment type="similarity">
    <text evidence="1">Belongs to the methylthioribose kinase family.</text>
</comment>
<keyword evidence="3" id="KW-0547">Nucleotide-binding</keyword>
<keyword evidence="5" id="KW-0067">ATP-binding</keyword>
<evidence type="ECO:0000259" key="6">
    <source>
        <dbReference type="Pfam" id="PF01636"/>
    </source>
</evidence>
<gene>
    <name evidence="7" type="ORF">KO481_16835</name>
</gene>
<evidence type="ECO:0000313" key="8">
    <source>
        <dbReference type="Proteomes" id="UP000733379"/>
    </source>
</evidence>
<dbReference type="EMBL" id="JAHKNI010000005">
    <property type="protein sequence ID" value="MBU3063188.1"/>
    <property type="molecule type" value="Genomic_DNA"/>
</dbReference>
<protein>
    <submittedName>
        <fullName evidence="7">Phosphotransferase</fullName>
    </submittedName>
</protein>
<dbReference type="InterPro" id="IPR011009">
    <property type="entry name" value="Kinase-like_dom_sf"/>
</dbReference>
<evidence type="ECO:0000313" key="7">
    <source>
        <dbReference type="EMBL" id="MBU3063188.1"/>
    </source>
</evidence>
<dbReference type="Gene3D" id="3.30.200.20">
    <property type="entry name" value="Phosphorylase Kinase, domain 1"/>
    <property type="match status" value="1"/>
</dbReference>
<dbReference type="SUPFAM" id="SSF56112">
    <property type="entry name" value="Protein kinase-like (PK-like)"/>
    <property type="match status" value="1"/>
</dbReference>
<dbReference type="Proteomes" id="UP000733379">
    <property type="component" value="Unassembled WGS sequence"/>
</dbReference>
<comment type="caution">
    <text evidence="7">The sequence shown here is derived from an EMBL/GenBank/DDBJ whole genome shotgun (WGS) entry which is preliminary data.</text>
</comment>
<dbReference type="Pfam" id="PF01636">
    <property type="entry name" value="APH"/>
    <property type="match status" value="1"/>
</dbReference>
<dbReference type="InterPro" id="IPR002575">
    <property type="entry name" value="Aminoglycoside_PTrfase"/>
</dbReference>
<sequence>MHDSRSTVLGFLRQQGLAREGEHAELIPLTGGVSSDLWKVELPGRTLCVKSARERLAVEYDWHAPVSRNRVEYDWLRFAGELCPGQVPRVFGYDGRAGLFAMEYLPPQDYPVWKTQLLAGDVDVVAAQQVGSLVGRLHAAGAADPDAARKFATDANFDALRLEPYLRVTAQAHPDLRDRFAVLTEQTANTHYTVVHGDVSPKNILLGRSGPVLIDAECAWHGDPAFDVAFCLNHLLLKALALPHHRTALRESALALLNSHAGQVNWEPIEEFGARVAALLPALALARVDGASPVEYLDAEQRGWVRALARPLVRTPPPDVATLVERWIAAAGAGYGEDYPRSGLPAASPIAGTAPESKDFQ</sequence>
<dbReference type="PANTHER" id="PTHR34273">
    <property type="entry name" value="METHYLTHIORIBOSE KINASE"/>
    <property type="match status" value="1"/>
</dbReference>
<reference evidence="7 8" key="1">
    <citation type="submission" date="2021-06" db="EMBL/GenBank/DDBJ databases">
        <title>Actinomycetes sequencing.</title>
        <authorList>
            <person name="Shan Q."/>
        </authorList>
    </citation>
    <scope>NUCLEOTIDE SEQUENCE [LARGE SCALE GENOMIC DNA]</scope>
    <source>
        <strain evidence="7 8">NEAU-G5</strain>
    </source>
</reference>
<evidence type="ECO:0000256" key="5">
    <source>
        <dbReference type="ARBA" id="ARBA00022840"/>
    </source>
</evidence>
<dbReference type="Gene3D" id="3.90.1200.10">
    <property type="match status" value="1"/>
</dbReference>
<dbReference type="PANTHER" id="PTHR34273:SF2">
    <property type="entry name" value="METHYLTHIORIBOSE KINASE"/>
    <property type="match status" value="1"/>
</dbReference>
<proteinExistence type="inferred from homology"/>
<evidence type="ECO:0000256" key="2">
    <source>
        <dbReference type="ARBA" id="ARBA00022679"/>
    </source>
</evidence>
<name>A0ABS6AZ89_9NOCA</name>
<organism evidence="7 8">
    <name type="scientific">Nocardia albiluteola</name>
    <dbReference type="NCBI Taxonomy" id="2842303"/>
    <lineage>
        <taxon>Bacteria</taxon>
        <taxon>Bacillati</taxon>
        <taxon>Actinomycetota</taxon>
        <taxon>Actinomycetes</taxon>
        <taxon>Mycobacteriales</taxon>
        <taxon>Nocardiaceae</taxon>
        <taxon>Nocardia</taxon>
    </lineage>
</organism>
<accession>A0ABS6AZ89</accession>
<keyword evidence="4" id="KW-0418">Kinase</keyword>
<keyword evidence="8" id="KW-1185">Reference proteome</keyword>
<feature type="domain" description="Aminoglycoside phosphotransferase" evidence="6">
    <location>
        <begin position="26"/>
        <end position="234"/>
    </location>
</feature>
<evidence type="ECO:0000256" key="4">
    <source>
        <dbReference type="ARBA" id="ARBA00022777"/>
    </source>
</evidence>